<accession>M7B495</accession>
<organism evidence="2 3">
    <name type="scientific">Chelonia mydas</name>
    <name type="common">Green sea-turtle</name>
    <name type="synonym">Chelonia agassizi</name>
    <dbReference type="NCBI Taxonomy" id="8469"/>
    <lineage>
        <taxon>Eukaryota</taxon>
        <taxon>Metazoa</taxon>
        <taxon>Chordata</taxon>
        <taxon>Craniata</taxon>
        <taxon>Vertebrata</taxon>
        <taxon>Euteleostomi</taxon>
        <taxon>Archelosauria</taxon>
        <taxon>Testudinata</taxon>
        <taxon>Testudines</taxon>
        <taxon>Cryptodira</taxon>
        <taxon>Durocryptodira</taxon>
        <taxon>Americhelydia</taxon>
        <taxon>Chelonioidea</taxon>
        <taxon>Cheloniidae</taxon>
        <taxon>Chelonia</taxon>
    </lineage>
</organism>
<dbReference type="Gene3D" id="2.60.40.150">
    <property type="entry name" value="C2 domain"/>
    <property type="match status" value="1"/>
</dbReference>
<dbReference type="PROSITE" id="PS50004">
    <property type="entry name" value="C2"/>
    <property type="match status" value="1"/>
</dbReference>
<gene>
    <name evidence="2" type="ORF">UY3_12576</name>
</gene>
<evidence type="ECO:0000313" key="2">
    <source>
        <dbReference type="EMBL" id="EMP30305.1"/>
    </source>
</evidence>
<proteinExistence type="predicted"/>
<dbReference type="AlphaFoldDB" id="M7B495"/>
<dbReference type="STRING" id="8469.M7B495"/>
<dbReference type="SUPFAM" id="SSF49562">
    <property type="entry name" value="C2 domain (Calcium/lipid-binding domain, CaLB)"/>
    <property type="match status" value="1"/>
</dbReference>
<dbReference type="InterPro" id="IPR000008">
    <property type="entry name" value="C2_dom"/>
</dbReference>
<name>M7B495_CHEMY</name>
<evidence type="ECO:0000259" key="1">
    <source>
        <dbReference type="PROSITE" id="PS50004"/>
    </source>
</evidence>
<keyword evidence="3" id="KW-1185">Reference proteome</keyword>
<evidence type="ECO:0000313" key="3">
    <source>
        <dbReference type="Proteomes" id="UP000031443"/>
    </source>
</evidence>
<dbReference type="PANTHER" id="PTHR46291">
    <property type="entry name" value="C2 DOMAIN-CONTAINING PROTEIN"/>
    <property type="match status" value="1"/>
</dbReference>
<dbReference type="eggNOG" id="ENOG502QRF1">
    <property type="taxonomic scope" value="Eukaryota"/>
</dbReference>
<dbReference type="Pfam" id="PF00168">
    <property type="entry name" value="C2"/>
    <property type="match status" value="1"/>
</dbReference>
<reference evidence="3" key="1">
    <citation type="journal article" date="2013" name="Nat. Genet.">
        <title>The draft genomes of soft-shell turtle and green sea turtle yield insights into the development and evolution of the turtle-specific body plan.</title>
        <authorList>
            <person name="Wang Z."/>
            <person name="Pascual-Anaya J."/>
            <person name="Zadissa A."/>
            <person name="Li W."/>
            <person name="Niimura Y."/>
            <person name="Huang Z."/>
            <person name="Li C."/>
            <person name="White S."/>
            <person name="Xiong Z."/>
            <person name="Fang D."/>
            <person name="Wang B."/>
            <person name="Ming Y."/>
            <person name="Chen Y."/>
            <person name="Zheng Y."/>
            <person name="Kuraku S."/>
            <person name="Pignatelli M."/>
            <person name="Herrero J."/>
            <person name="Beal K."/>
            <person name="Nozawa M."/>
            <person name="Li Q."/>
            <person name="Wang J."/>
            <person name="Zhang H."/>
            <person name="Yu L."/>
            <person name="Shigenobu S."/>
            <person name="Wang J."/>
            <person name="Liu J."/>
            <person name="Flicek P."/>
            <person name="Searle S."/>
            <person name="Wang J."/>
            <person name="Kuratani S."/>
            <person name="Yin Y."/>
            <person name="Aken B."/>
            <person name="Zhang G."/>
            <person name="Irie N."/>
        </authorList>
    </citation>
    <scope>NUCLEOTIDE SEQUENCE [LARGE SCALE GENOMIC DNA]</scope>
</reference>
<dbReference type="EMBL" id="KB550683">
    <property type="protein sequence ID" value="EMP30305.1"/>
    <property type="molecule type" value="Genomic_DNA"/>
</dbReference>
<dbReference type="InterPro" id="IPR035892">
    <property type="entry name" value="C2_domain_sf"/>
</dbReference>
<dbReference type="PANTHER" id="PTHR46291:SF1">
    <property type="entry name" value="C2 CALCIUM-DEPENDENT DOMAIN-CONTAINING PROTEIN 4D"/>
    <property type="match status" value="1"/>
</dbReference>
<dbReference type="Proteomes" id="UP000031443">
    <property type="component" value="Unassembled WGS sequence"/>
</dbReference>
<dbReference type="InterPro" id="IPR043549">
    <property type="entry name" value="C2C4C/C2C4D"/>
</dbReference>
<protein>
    <submittedName>
        <fullName evidence="2">C2 calcium-dependent domain-containing protein 4C</fullName>
    </submittedName>
</protein>
<sequence>MRKERDHRLKLQLMEAALCLQSESSPTDMILGSLALVRSALTSIQEVPRKDSGKLQKQRSTVIKRSRNPIFNEDFFFDGISKDDLHRRSIKIKAVNKASTMKRDYILEAVLTTTPYPGLMLQCDQTMGLFNVTGIGMLLL</sequence>
<feature type="domain" description="C2" evidence="1">
    <location>
        <begin position="1"/>
        <end position="130"/>
    </location>
</feature>